<keyword evidence="3" id="KW-1185">Reference proteome</keyword>
<evidence type="ECO:0000313" key="2">
    <source>
        <dbReference type="EMBL" id="MTT33078.1"/>
    </source>
</evidence>
<dbReference type="Proteomes" id="UP000440978">
    <property type="component" value="Unassembled WGS sequence"/>
</dbReference>
<proteinExistence type="predicted"/>
<reference evidence="2 3" key="1">
    <citation type="submission" date="2019-11" db="EMBL/GenBank/DDBJ databases">
        <title>Terrilactibacillus tamarindus sp. nov. BCM23-1 isolated from bark of Tamarindus indica.</title>
        <authorList>
            <person name="Kingkaew E."/>
            <person name="Tanasupawat S."/>
        </authorList>
    </citation>
    <scope>NUCLEOTIDE SEQUENCE [LARGE SCALE GENOMIC DNA]</scope>
    <source>
        <strain evidence="2 3">BCM23-1</strain>
    </source>
</reference>
<keyword evidence="1" id="KW-0812">Transmembrane</keyword>
<gene>
    <name evidence="2" type="ORF">GMB86_13780</name>
</gene>
<sequence>MLMLFSYIFGILIFGYAAWTISRFIKKSKQGRCATCALQKACEQKPSTCSNVVQIQKNEPQLIRNQHI</sequence>
<dbReference type="AlphaFoldDB" id="A0A6N8CTR0"/>
<dbReference type="EMBL" id="WNHB01000026">
    <property type="protein sequence ID" value="MTT33078.1"/>
    <property type="molecule type" value="Genomic_DNA"/>
</dbReference>
<evidence type="ECO:0000313" key="3">
    <source>
        <dbReference type="Proteomes" id="UP000440978"/>
    </source>
</evidence>
<dbReference type="Pfam" id="PF12669">
    <property type="entry name" value="FeoB_associated"/>
    <property type="match status" value="1"/>
</dbReference>
<comment type="caution">
    <text evidence="2">The sequence shown here is derived from an EMBL/GenBank/DDBJ whole genome shotgun (WGS) entry which is preliminary data.</text>
</comment>
<protein>
    <submittedName>
        <fullName evidence="2">FeoB-associated Cys-rich membrane protein</fullName>
    </submittedName>
</protein>
<name>A0A6N8CTR0_9BACI</name>
<organism evidence="2 3">
    <name type="scientific">Terrilactibacillus tamarindi</name>
    <dbReference type="NCBI Taxonomy" id="2599694"/>
    <lineage>
        <taxon>Bacteria</taxon>
        <taxon>Bacillati</taxon>
        <taxon>Bacillota</taxon>
        <taxon>Bacilli</taxon>
        <taxon>Bacillales</taxon>
        <taxon>Bacillaceae</taxon>
        <taxon>Terrilactibacillus</taxon>
    </lineage>
</organism>
<evidence type="ECO:0000256" key="1">
    <source>
        <dbReference type="SAM" id="Phobius"/>
    </source>
</evidence>
<accession>A0A6N8CTR0</accession>
<feature type="transmembrane region" description="Helical" evidence="1">
    <location>
        <begin position="6"/>
        <end position="25"/>
    </location>
</feature>
<dbReference type="OrthoDB" id="2326035at2"/>
<keyword evidence="1" id="KW-0472">Membrane</keyword>
<keyword evidence="1" id="KW-1133">Transmembrane helix</keyword>